<comment type="caution">
    <text evidence="1">The sequence shown here is derived from an EMBL/GenBank/DDBJ whole genome shotgun (WGS) entry which is preliminary data.</text>
</comment>
<reference evidence="1" key="2">
    <citation type="journal article" date="2023" name="IMA Fungus">
        <title>Comparative genomic study of the Penicillium genus elucidates a diverse pangenome and 15 lateral gene transfer events.</title>
        <authorList>
            <person name="Petersen C."/>
            <person name="Sorensen T."/>
            <person name="Nielsen M.R."/>
            <person name="Sondergaard T.E."/>
            <person name="Sorensen J.L."/>
            <person name="Fitzpatrick D.A."/>
            <person name="Frisvad J.C."/>
            <person name="Nielsen K.L."/>
        </authorList>
    </citation>
    <scope>NUCLEOTIDE SEQUENCE</scope>
    <source>
        <strain evidence="1">IBT 22155</strain>
    </source>
</reference>
<protein>
    <submittedName>
        <fullName evidence="1">Uncharacterized protein</fullName>
    </submittedName>
</protein>
<dbReference type="AlphaFoldDB" id="A0A9W9GIK8"/>
<organism evidence="1 2">
    <name type="scientific">Penicillium bovifimosum</name>
    <dbReference type="NCBI Taxonomy" id="126998"/>
    <lineage>
        <taxon>Eukaryota</taxon>
        <taxon>Fungi</taxon>
        <taxon>Dikarya</taxon>
        <taxon>Ascomycota</taxon>
        <taxon>Pezizomycotina</taxon>
        <taxon>Eurotiomycetes</taxon>
        <taxon>Eurotiomycetidae</taxon>
        <taxon>Eurotiales</taxon>
        <taxon>Aspergillaceae</taxon>
        <taxon>Penicillium</taxon>
    </lineage>
</organism>
<reference evidence="1" key="1">
    <citation type="submission" date="2022-11" db="EMBL/GenBank/DDBJ databases">
        <authorList>
            <person name="Petersen C."/>
        </authorList>
    </citation>
    <scope>NUCLEOTIDE SEQUENCE</scope>
    <source>
        <strain evidence="1">IBT 22155</strain>
    </source>
</reference>
<dbReference type="GeneID" id="81410266"/>
<sequence length="109" mass="11565">MEGNPVDGRTCNIIYEDDDPHSELRLILDEEGNVVDMYMGDPEAGLWTREAVKSSSSDAVTVDPITVTVTTGVAASSESRPTVIFPASTVGQQTESGSVVTPAPYVYGL</sequence>
<name>A0A9W9GIK8_9EURO</name>
<evidence type="ECO:0000313" key="2">
    <source>
        <dbReference type="Proteomes" id="UP001149079"/>
    </source>
</evidence>
<evidence type="ECO:0000313" key="1">
    <source>
        <dbReference type="EMBL" id="KAJ5120964.1"/>
    </source>
</evidence>
<dbReference type="Proteomes" id="UP001149079">
    <property type="component" value="Unassembled WGS sequence"/>
</dbReference>
<dbReference type="EMBL" id="JAPQKL010000008">
    <property type="protein sequence ID" value="KAJ5120964.1"/>
    <property type="molecule type" value="Genomic_DNA"/>
</dbReference>
<accession>A0A9W9GIK8</accession>
<proteinExistence type="predicted"/>
<dbReference type="RefSeq" id="XP_056517468.1">
    <property type="nucleotide sequence ID" value="XM_056671095.1"/>
</dbReference>
<gene>
    <name evidence="1" type="ORF">N7515_010352</name>
</gene>
<keyword evidence="2" id="KW-1185">Reference proteome</keyword>
<dbReference type="OrthoDB" id="73875at2759"/>